<reference evidence="2 3" key="1">
    <citation type="submission" date="2024-02" db="EMBL/GenBank/DDBJ databases">
        <title>Deinococcus xinjiangensis NBRC 107630.</title>
        <authorList>
            <person name="Ichikawa N."/>
            <person name="Katano-Makiyama Y."/>
            <person name="Hidaka K."/>
        </authorList>
    </citation>
    <scope>NUCLEOTIDE SEQUENCE [LARGE SCALE GENOMIC DNA]</scope>
    <source>
        <strain evidence="2 3">NBRC 107630</strain>
    </source>
</reference>
<keyword evidence="1" id="KW-0732">Signal</keyword>
<dbReference type="EMBL" id="BAABRN010000003">
    <property type="protein sequence ID" value="GAA5500681.1"/>
    <property type="molecule type" value="Genomic_DNA"/>
</dbReference>
<evidence type="ECO:0008006" key="4">
    <source>
        <dbReference type="Google" id="ProtNLM"/>
    </source>
</evidence>
<keyword evidence="3" id="KW-1185">Reference proteome</keyword>
<evidence type="ECO:0000313" key="2">
    <source>
        <dbReference type="EMBL" id="GAA5500681.1"/>
    </source>
</evidence>
<organism evidence="2 3">
    <name type="scientific">Deinococcus xinjiangensis</name>
    <dbReference type="NCBI Taxonomy" id="457454"/>
    <lineage>
        <taxon>Bacteria</taxon>
        <taxon>Thermotogati</taxon>
        <taxon>Deinococcota</taxon>
        <taxon>Deinococci</taxon>
        <taxon>Deinococcales</taxon>
        <taxon>Deinococcaceae</taxon>
        <taxon>Deinococcus</taxon>
    </lineage>
</organism>
<dbReference type="RefSeq" id="WP_353540662.1">
    <property type="nucleotide sequence ID" value="NZ_BAABRN010000003.1"/>
</dbReference>
<evidence type="ECO:0000313" key="3">
    <source>
        <dbReference type="Proteomes" id="UP001458946"/>
    </source>
</evidence>
<feature type="signal peptide" evidence="1">
    <location>
        <begin position="1"/>
        <end position="20"/>
    </location>
</feature>
<accession>A0ABP9V7K4</accession>
<sequence>MRLVLSFALLALNLSGLATAQTYFELRQYENVLSMQPVKLTLHVYNAGKAPVTLGGFLSNSIPCPIFKVFDKEGGPPLIERYVAADCVTGSPMTFNAGQRRAFAVTLPMKLSPGEYTAILTLRTQPAQHVSTTLYVGPGPLVTELVLPSGAKAGRPLDLRVASRNVWRTPVTRDLRLCGAGLLIRDGQGKTVYDNKPEGTGCTTDFWATTVPVGGIHLEPWGKLPALPAGLYTAIMWGVDNATLHFEVK</sequence>
<dbReference type="Proteomes" id="UP001458946">
    <property type="component" value="Unassembled WGS sequence"/>
</dbReference>
<proteinExistence type="predicted"/>
<evidence type="ECO:0000256" key="1">
    <source>
        <dbReference type="SAM" id="SignalP"/>
    </source>
</evidence>
<name>A0ABP9V7K4_9DEIO</name>
<feature type="chain" id="PRO_5046493620" description="P pilus assembly protein, chaperone PapD" evidence="1">
    <location>
        <begin position="21"/>
        <end position="249"/>
    </location>
</feature>
<comment type="caution">
    <text evidence="2">The sequence shown here is derived from an EMBL/GenBank/DDBJ whole genome shotgun (WGS) entry which is preliminary data.</text>
</comment>
<protein>
    <recommendedName>
        <fullName evidence="4">P pilus assembly protein, chaperone PapD</fullName>
    </recommendedName>
</protein>
<gene>
    <name evidence="2" type="ORF">Dxin01_00405</name>
</gene>